<comment type="caution">
    <text evidence="2">The sequence shown here is derived from an EMBL/GenBank/DDBJ whole genome shotgun (WGS) entry which is preliminary data.</text>
</comment>
<evidence type="ECO:0000313" key="3">
    <source>
        <dbReference type="Proteomes" id="UP000295726"/>
    </source>
</evidence>
<feature type="domain" description="PpiC" evidence="1">
    <location>
        <begin position="204"/>
        <end position="286"/>
    </location>
</feature>
<dbReference type="PROSITE" id="PS51257">
    <property type="entry name" value="PROKAR_LIPOPROTEIN"/>
    <property type="match status" value="1"/>
</dbReference>
<dbReference type="EMBL" id="SLZZ01000023">
    <property type="protein sequence ID" value="TCS76655.1"/>
    <property type="molecule type" value="Genomic_DNA"/>
</dbReference>
<evidence type="ECO:0000259" key="1">
    <source>
        <dbReference type="Pfam" id="PF00639"/>
    </source>
</evidence>
<sequence>MGKFSKRAATAAVAGVLAIASLTGCSRSMNNDAVVAEVGDESIPLGVANFYARLQQAQYETYYAGMLGTTGDEMWTQEVEKGTTYEDTTKKSILKSLEDMYLLKQHTADYKVELNDDDEKAISKAAEAFAKDNTAAGKETVSGYKKYVTEFLELATIQSKMDAPMKEGVDEEVSDEEAAQKSMQYVLFSYTKTSDDGTSESKTMSDDEKAALKEKAQNFADTLKTDGGDMDAAAKEADLEVQTASFDSESTTPTEAVVKAADALEKEGDVTGIIESDNGIYVAKLTSLLDREATDAKKDSIVEERKQKQYDSLLKKWRKDTDIKEHKRVWKKVDFAGQGVSIKQNTEETGGDTTDGSSK</sequence>
<organism evidence="2 3">
    <name type="scientific">Muricomes intestini</name>
    <dbReference type="NCBI Taxonomy" id="1796634"/>
    <lineage>
        <taxon>Bacteria</taxon>
        <taxon>Bacillati</taxon>
        <taxon>Bacillota</taxon>
        <taxon>Clostridia</taxon>
        <taxon>Lachnospirales</taxon>
        <taxon>Lachnospiraceae</taxon>
        <taxon>Muricomes</taxon>
    </lineage>
</organism>
<reference evidence="2 3" key="1">
    <citation type="submission" date="2019-03" db="EMBL/GenBank/DDBJ databases">
        <title>Genomic Encyclopedia of Type Strains, Phase IV (KMG-IV): sequencing the most valuable type-strain genomes for metagenomic binning, comparative biology and taxonomic classification.</title>
        <authorList>
            <person name="Goeker M."/>
        </authorList>
    </citation>
    <scope>NUCLEOTIDE SEQUENCE [LARGE SCALE GENOMIC DNA]</scope>
    <source>
        <strain evidence="2 3">DSM 29489</strain>
    </source>
</reference>
<protein>
    <submittedName>
        <fullName evidence="2">Foldase protein PrsA</fullName>
    </submittedName>
</protein>
<dbReference type="InterPro" id="IPR000297">
    <property type="entry name" value="PPIase_PpiC"/>
</dbReference>
<dbReference type="Pfam" id="PF00639">
    <property type="entry name" value="Rotamase"/>
    <property type="match status" value="1"/>
</dbReference>
<name>A0A4R3K2L4_9FIRM</name>
<dbReference type="OrthoDB" id="1766385at2"/>
<dbReference type="RefSeq" id="WP_132382857.1">
    <property type="nucleotide sequence ID" value="NZ_SLZZ01000023.1"/>
</dbReference>
<gene>
    <name evidence="2" type="ORF">EDD59_12339</name>
</gene>
<dbReference type="Proteomes" id="UP000295726">
    <property type="component" value="Unassembled WGS sequence"/>
</dbReference>
<proteinExistence type="predicted"/>
<evidence type="ECO:0000313" key="2">
    <source>
        <dbReference type="EMBL" id="TCS76655.1"/>
    </source>
</evidence>
<dbReference type="AlphaFoldDB" id="A0A4R3K2L4"/>
<dbReference type="InterPro" id="IPR027304">
    <property type="entry name" value="Trigger_fact/SurA_dom_sf"/>
</dbReference>
<dbReference type="SUPFAM" id="SSF109998">
    <property type="entry name" value="Triger factor/SurA peptide-binding domain-like"/>
    <property type="match status" value="1"/>
</dbReference>
<accession>A0A4R3K2L4</accession>
<keyword evidence="3" id="KW-1185">Reference proteome</keyword>
<dbReference type="GO" id="GO:0003755">
    <property type="term" value="F:peptidyl-prolyl cis-trans isomerase activity"/>
    <property type="evidence" value="ECO:0007669"/>
    <property type="project" value="InterPro"/>
</dbReference>